<keyword evidence="1" id="KW-0547">Nucleotide-binding</keyword>
<keyword evidence="2" id="KW-0067">ATP-binding</keyword>
<dbReference type="GO" id="GO:0005524">
    <property type="term" value="F:ATP binding"/>
    <property type="evidence" value="ECO:0007669"/>
    <property type="project" value="UniProtKB-KW"/>
</dbReference>
<evidence type="ECO:0000313" key="3">
    <source>
        <dbReference type="EMBL" id="JAS19700.1"/>
    </source>
</evidence>
<dbReference type="PANTHER" id="PTHR16305:SF28">
    <property type="entry name" value="GUANYLATE CYCLASE DOMAIN-CONTAINING PROTEIN"/>
    <property type="match status" value="1"/>
</dbReference>
<evidence type="ECO:0000256" key="2">
    <source>
        <dbReference type="ARBA" id="ARBA00022840"/>
    </source>
</evidence>
<accession>A0A1B6D1Z4</accession>
<dbReference type="GO" id="GO:0004016">
    <property type="term" value="F:adenylate cyclase activity"/>
    <property type="evidence" value="ECO:0007669"/>
    <property type="project" value="TreeGrafter"/>
</dbReference>
<sequence length="133" mass="15350">RKGCALIIKIIYNPDDLKFNFFEFPTREVITECRSLPKSLQREVIKEFKSFIISPVVQQIEADQSLDFLTEMRTITTMFVNIIPTEKHIVDKLIMNVNEAYCIISRLVTESLGLVNLVGLFDKDVMFLVTFGI</sequence>
<proteinExistence type="predicted"/>
<gene>
    <name evidence="3" type="ORF">g.1042</name>
</gene>
<protein>
    <submittedName>
        <fullName evidence="3">Uncharacterized protein</fullName>
    </submittedName>
</protein>
<feature type="non-terminal residue" evidence="3">
    <location>
        <position position="1"/>
    </location>
</feature>
<dbReference type="AlphaFoldDB" id="A0A1B6D1Z4"/>
<dbReference type="GO" id="GO:0005737">
    <property type="term" value="C:cytoplasm"/>
    <property type="evidence" value="ECO:0007669"/>
    <property type="project" value="TreeGrafter"/>
</dbReference>
<evidence type="ECO:0000256" key="1">
    <source>
        <dbReference type="ARBA" id="ARBA00022741"/>
    </source>
</evidence>
<dbReference type="PANTHER" id="PTHR16305">
    <property type="entry name" value="TESTICULAR SOLUBLE ADENYLYL CYCLASE"/>
    <property type="match status" value="1"/>
</dbReference>
<feature type="non-terminal residue" evidence="3">
    <location>
        <position position="133"/>
    </location>
</feature>
<organism evidence="3">
    <name type="scientific">Clastoptera arizonana</name>
    <name type="common">Arizona spittle bug</name>
    <dbReference type="NCBI Taxonomy" id="38151"/>
    <lineage>
        <taxon>Eukaryota</taxon>
        <taxon>Metazoa</taxon>
        <taxon>Ecdysozoa</taxon>
        <taxon>Arthropoda</taxon>
        <taxon>Hexapoda</taxon>
        <taxon>Insecta</taxon>
        <taxon>Pterygota</taxon>
        <taxon>Neoptera</taxon>
        <taxon>Paraneoptera</taxon>
        <taxon>Hemiptera</taxon>
        <taxon>Auchenorrhyncha</taxon>
        <taxon>Cercopoidea</taxon>
        <taxon>Clastopteridae</taxon>
        <taxon>Clastoptera</taxon>
    </lineage>
</organism>
<name>A0A1B6D1Z4_9HEMI</name>
<reference evidence="3" key="1">
    <citation type="submission" date="2015-12" db="EMBL/GenBank/DDBJ databases">
        <title>De novo transcriptome assembly of four potential Pierce s Disease insect vectors from Arizona vineyards.</title>
        <authorList>
            <person name="Tassone E.E."/>
        </authorList>
    </citation>
    <scope>NUCLEOTIDE SEQUENCE</scope>
</reference>
<dbReference type="EMBL" id="GEDC01017598">
    <property type="protein sequence ID" value="JAS19700.1"/>
    <property type="molecule type" value="Transcribed_RNA"/>
</dbReference>